<keyword evidence="2" id="KW-1185">Reference proteome</keyword>
<protein>
    <submittedName>
        <fullName evidence="1">Uncharacterized protein</fullName>
    </submittedName>
</protein>
<reference evidence="1" key="1">
    <citation type="submission" date="2022-10" db="EMBL/GenBank/DDBJ databases">
        <title>Culturing micro-colonial fungi from biological soil crusts in the Mojave desert and describing Neophaeococcomyces mojavensis, and introducing the new genera and species Taxawa tesnikishii.</title>
        <authorList>
            <person name="Kurbessoian T."/>
            <person name="Stajich J.E."/>
        </authorList>
    </citation>
    <scope>NUCLEOTIDE SEQUENCE</scope>
    <source>
        <strain evidence="1">JES_112</strain>
    </source>
</reference>
<organism evidence="1 2">
    <name type="scientific">Neophaeococcomyces mojaviensis</name>
    <dbReference type="NCBI Taxonomy" id="3383035"/>
    <lineage>
        <taxon>Eukaryota</taxon>
        <taxon>Fungi</taxon>
        <taxon>Dikarya</taxon>
        <taxon>Ascomycota</taxon>
        <taxon>Pezizomycotina</taxon>
        <taxon>Eurotiomycetes</taxon>
        <taxon>Chaetothyriomycetidae</taxon>
        <taxon>Chaetothyriales</taxon>
        <taxon>Chaetothyriales incertae sedis</taxon>
        <taxon>Neophaeococcomyces</taxon>
    </lineage>
</organism>
<dbReference type="Proteomes" id="UP001172386">
    <property type="component" value="Unassembled WGS sequence"/>
</dbReference>
<name>A0ACC3AKK5_9EURO</name>
<gene>
    <name evidence="1" type="ORF">H2198_000430</name>
</gene>
<evidence type="ECO:0000313" key="2">
    <source>
        <dbReference type="Proteomes" id="UP001172386"/>
    </source>
</evidence>
<comment type="caution">
    <text evidence="1">The sequence shown here is derived from an EMBL/GenBank/DDBJ whole genome shotgun (WGS) entry which is preliminary data.</text>
</comment>
<proteinExistence type="predicted"/>
<dbReference type="EMBL" id="JAPDRQ010000004">
    <property type="protein sequence ID" value="KAJ9664212.1"/>
    <property type="molecule type" value="Genomic_DNA"/>
</dbReference>
<sequence>MGNICSKSANKDDNFSGPGRVLGSSSNAPARTPVPQKVAANTPGRTLGSSDGASSPNNAKSAAAKAAEERANQANRSGGKLATNLAAQKKQTQNQVLNAGSEQERQARTADANTETRNWN</sequence>
<accession>A0ACC3AKK5</accession>
<evidence type="ECO:0000313" key="1">
    <source>
        <dbReference type="EMBL" id="KAJ9664212.1"/>
    </source>
</evidence>